<organism evidence="2 3">
    <name type="scientific">Saccharopolyspora thermophila</name>
    <dbReference type="NCBI Taxonomy" id="89367"/>
    <lineage>
        <taxon>Bacteria</taxon>
        <taxon>Bacillati</taxon>
        <taxon>Actinomycetota</taxon>
        <taxon>Actinomycetes</taxon>
        <taxon>Pseudonocardiales</taxon>
        <taxon>Pseudonocardiaceae</taxon>
        <taxon>Saccharopolyspora</taxon>
    </lineage>
</organism>
<dbReference type="SUPFAM" id="SSF53254">
    <property type="entry name" value="Phosphoglycerate mutase-like"/>
    <property type="match status" value="1"/>
</dbReference>
<reference evidence="2" key="3">
    <citation type="submission" date="2020-09" db="EMBL/GenBank/DDBJ databases">
        <authorList>
            <person name="Sun Q."/>
            <person name="Zhou Y."/>
        </authorList>
    </citation>
    <scope>NUCLEOTIDE SEQUENCE</scope>
    <source>
        <strain evidence="2">CGMCC 4.7206</strain>
    </source>
</reference>
<dbReference type="Pfam" id="PF00300">
    <property type="entry name" value="His_Phos_1"/>
    <property type="match status" value="1"/>
</dbReference>
<dbReference type="PANTHER" id="PTHR47623:SF1">
    <property type="entry name" value="OS09G0287300 PROTEIN"/>
    <property type="match status" value="1"/>
</dbReference>
<reference evidence="1 4" key="2">
    <citation type="journal article" date="2019" name="Int. J. Syst. Evol. Microbiol.">
        <title>The Global Catalogue of Microorganisms (GCM) 10K type strain sequencing project: providing services to taxonomists for standard genome sequencing and annotation.</title>
        <authorList>
            <consortium name="The Broad Institute Genomics Platform"/>
            <consortium name="The Broad Institute Genome Sequencing Center for Infectious Disease"/>
            <person name="Wu L."/>
            <person name="Ma J."/>
        </authorList>
    </citation>
    <scope>NUCLEOTIDE SEQUENCE [LARGE SCALE GENOMIC DNA]</scope>
    <source>
        <strain evidence="1 4">JCM 10664</strain>
    </source>
</reference>
<accession>A0A917JUF5</accession>
<sequence length="162" mass="17824">MAEAQRRLVVIRHAKSARPADVEDFDRPLADRGRRDAPVVGRWLRKHSVPVELVLCSPARRTRETWELVAPEIPVRPTVRYDDRLYAASASQLLDVIRELPPLVMTAALIGHNPGLEDLVHLLTGKPAELKTAAIAMLSTHAPWSEAGEHWAGAPACAIARG</sequence>
<dbReference type="PANTHER" id="PTHR47623">
    <property type="entry name" value="OS09G0287300 PROTEIN"/>
    <property type="match status" value="1"/>
</dbReference>
<dbReference type="InterPro" id="IPR029033">
    <property type="entry name" value="His_PPase_superfam"/>
</dbReference>
<evidence type="ECO:0000313" key="1">
    <source>
        <dbReference type="EMBL" id="GAA0518120.1"/>
    </source>
</evidence>
<reference evidence="1" key="4">
    <citation type="submission" date="2023-12" db="EMBL/GenBank/DDBJ databases">
        <authorList>
            <person name="Sun Q."/>
            <person name="Inoue M."/>
        </authorList>
    </citation>
    <scope>NUCLEOTIDE SEQUENCE</scope>
    <source>
        <strain evidence="1">JCM 10664</strain>
    </source>
</reference>
<gene>
    <name evidence="2" type="primary">sixA</name>
    <name evidence="1" type="ORF">GCM10009545_20240</name>
    <name evidence="2" type="ORF">GCM10011581_22490</name>
</gene>
<dbReference type="CDD" id="cd07067">
    <property type="entry name" value="HP_PGM_like"/>
    <property type="match status" value="1"/>
</dbReference>
<dbReference type="AlphaFoldDB" id="A0A917JUF5"/>
<dbReference type="Gene3D" id="3.40.50.1240">
    <property type="entry name" value="Phosphoglycerate mutase-like"/>
    <property type="match status" value="1"/>
</dbReference>
<proteinExistence type="predicted"/>
<dbReference type="EMBL" id="BAAAHC010000008">
    <property type="protein sequence ID" value="GAA0518120.1"/>
    <property type="molecule type" value="Genomic_DNA"/>
</dbReference>
<evidence type="ECO:0000313" key="3">
    <source>
        <dbReference type="Proteomes" id="UP000597989"/>
    </source>
</evidence>
<dbReference type="Proteomes" id="UP000597989">
    <property type="component" value="Unassembled WGS sequence"/>
</dbReference>
<keyword evidence="4" id="KW-1185">Reference proteome</keyword>
<dbReference type="RefSeq" id="WP_188987259.1">
    <property type="nucleotide sequence ID" value="NZ_BAAAHC010000008.1"/>
</dbReference>
<reference evidence="2 3" key="1">
    <citation type="journal article" date="2014" name="Int. J. Syst. Evol. Microbiol.">
        <title>Complete genome sequence of Corynebacterium casei LMG S-19264T (=DSM 44701T), isolated from a smear-ripened cheese.</title>
        <authorList>
            <consortium name="US DOE Joint Genome Institute (JGI-PGF)"/>
            <person name="Walter F."/>
            <person name="Albersmeier A."/>
            <person name="Kalinowski J."/>
            <person name="Ruckert C."/>
        </authorList>
    </citation>
    <scope>NUCLEOTIDE SEQUENCE [LARGE SCALE GENOMIC DNA]</scope>
    <source>
        <strain evidence="2 3">CGMCC 4.7206</strain>
    </source>
</reference>
<dbReference type="Proteomes" id="UP001500220">
    <property type="component" value="Unassembled WGS sequence"/>
</dbReference>
<protein>
    <submittedName>
        <fullName evidence="1">Histidine phosphatase family protein</fullName>
    </submittedName>
    <submittedName>
        <fullName evidence="2">Phosphohistidine phosphatase</fullName>
    </submittedName>
</protein>
<dbReference type="SMART" id="SM00855">
    <property type="entry name" value="PGAM"/>
    <property type="match status" value="1"/>
</dbReference>
<dbReference type="InterPro" id="IPR013078">
    <property type="entry name" value="His_Pase_superF_clade-1"/>
</dbReference>
<name>A0A917JUF5_9PSEU</name>
<comment type="caution">
    <text evidence="2">The sequence shown here is derived from an EMBL/GenBank/DDBJ whole genome shotgun (WGS) entry which is preliminary data.</text>
</comment>
<evidence type="ECO:0000313" key="2">
    <source>
        <dbReference type="EMBL" id="GGI84844.1"/>
    </source>
</evidence>
<dbReference type="EMBL" id="BMMT01000006">
    <property type="protein sequence ID" value="GGI84844.1"/>
    <property type="molecule type" value="Genomic_DNA"/>
</dbReference>
<evidence type="ECO:0000313" key="4">
    <source>
        <dbReference type="Proteomes" id="UP001500220"/>
    </source>
</evidence>